<keyword evidence="3" id="KW-1133">Transmembrane helix</keyword>
<dbReference type="Pfam" id="PF02872">
    <property type="entry name" value="5_nucleotid_C"/>
    <property type="match status" value="1"/>
</dbReference>
<evidence type="ECO:0000259" key="4">
    <source>
        <dbReference type="Pfam" id="PF00149"/>
    </source>
</evidence>
<dbReference type="PANTHER" id="PTHR11575:SF24">
    <property type="entry name" value="5'-NUCLEOTIDASE"/>
    <property type="match status" value="1"/>
</dbReference>
<dbReference type="InterPro" id="IPR008334">
    <property type="entry name" value="5'-Nucleotdase_C"/>
</dbReference>
<accession>A0A1T4XIY5</accession>
<feature type="chain" id="PRO_5011811598" evidence="2">
    <location>
        <begin position="35"/>
        <end position="732"/>
    </location>
</feature>
<feature type="signal peptide" evidence="2">
    <location>
        <begin position="1"/>
        <end position="34"/>
    </location>
</feature>
<keyword evidence="3" id="KW-0472">Membrane</keyword>
<dbReference type="InterPro" id="IPR029052">
    <property type="entry name" value="Metallo-depent_PP-like"/>
</dbReference>
<evidence type="ECO:0000259" key="5">
    <source>
        <dbReference type="Pfam" id="PF02872"/>
    </source>
</evidence>
<gene>
    <name evidence="6" type="ORF">SAMN06295879_1198</name>
</gene>
<protein>
    <submittedName>
        <fullName evidence="6">5'-nucleotidase</fullName>
    </submittedName>
</protein>
<dbReference type="GO" id="GO:0030288">
    <property type="term" value="C:outer membrane-bounded periplasmic space"/>
    <property type="evidence" value="ECO:0007669"/>
    <property type="project" value="TreeGrafter"/>
</dbReference>
<dbReference type="AlphaFoldDB" id="A0A1T4XIY5"/>
<dbReference type="GO" id="GO:0000166">
    <property type="term" value="F:nucleotide binding"/>
    <property type="evidence" value="ECO:0007669"/>
    <property type="project" value="UniProtKB-KW"/>
</dbReference>
<dbReference type="PRINTS" id="PR01607">
    <property type="entry name" value="APYRASEFAMLY"/>
</dbReference>
<evidence type="ECO:0000256" key="1">
    <source>
        <dbReference type="ARBA" id="ARBA00022729"/>
    </source>
</evidence>
<dbReference type="InterPro" id="IPR004843">
    <property type="entry name" value="Calcineurin-like_PHP"/>
</dbReference>
<keyword evidence="2" id="KW-0547">Nucleotide-binding</keyword>
<dbReference type="InterPro" id="IPR006179">
    <property type="entry name" value="5_nucleotidase/apyrase"/>
</dbReference>
<dbReference type="RefSeq" id="WP_078713738.1">
    <property type="nucleotide sequence ID" value="NZ_FUYG01000003.1"/>
</dbReference>
<sequence>MQSSFFRRGSVRVAALVVSTTVALVGFGALPASAAPGDVVIDVYTMNDFHGHLEQNLGSGEAGAASIATAFDTFKTANPNSTLVSAGDNISGSPFISQAQQDEPTIDALNQIGLSVSAIGNHELDHGRADLEGRVSDLADFDLISANLFNKGTTDHAFAPYDIQTFDGVKVGFIGAVTEDLPSLVSPTGIDTLAVGGIVDSVNAVAQELTDGIDDGTNAEADVLVLLIHEGAASPTANMTDVGTVFGKIVTGTAPYVDAIASGHTHNLYSQTVTVGGKSLPVLQTGSYGSNLGHFNFQVNPTTKEISSATGETIRLVTPAVPGGAPASAVYAQDPEVAALVATAKAESSIIGRVSIGTITASFTRALQSDGTTENRGGESDLGNEVADGQLWATRDLGTQLAFMNPGGLRTNIDFAANASNPEDSDGNVTYEEAATVQPFANTLITQTITGAQVKTVLEQQWQTGQTRPFLKLGINSDLAYTYDAAAADGSHVTEIFYKGAPIAAEDTFKIVTNSFLAAGGDGFLELANGQGKSDTGRVDLDAFVNYIGENEPLTPDYSTRSVGIANLAEPAGTPVDFGTTEPGTSYEFALSSLLLSGIPNPDTELNVLFDGEQIASAAIDPTVVDKYDEQGRATVAFTLPASLRNGDHTVSFQVGEAGLRITFPLVITGGFGDPIVDPTTPSVGAGTTTTVSPALAATGLDATVPLLGAGLLLALGALLVVRRRRGALTGP</sequence>
<feature type="domain" description="Calcineurin-like phosphoesterase" evidence="4">
    <location>
        <begin position="46"/>
        <end position="267"/>
    </location>
</feature>
<keyword evidence="1 2" id="KW-0732">Signal</keyword>
<proteinExistence type="inferred from homology"/>
<reference evidence="7" key="1">
    <citation type="submission" date="2017-02" db="EMBL/GenBank/DDBJ databases">
        <authorList>
            <person name="Varghese N."/>
            <person name="Submissions S."/>
        </authorList>
    </citation>
    <scope>NUCLEOTIDE SEQUENCE [LARGE SCALE GENOMIC DNA]</scope>
    <source>
        <strain evidence="7">VKM Ac-2052</strain>
    </source>
</reference>
<organism evidence="6 7">
    <name type="scientific">Agreia bicolorata</name>
    <dbReference type="NCBI Taxonomy" id="110935"/>
    <lineage>
        <taxon>Bacteria</taxon>
        <taxon>Bacillati</taxon>
        <taxon>Actinomycetota</taxon>
        <taxon>Actinomycetes</taxon>
        <taxon>Micrococcales</taxon>
        <taxon>Microbacteriaceae</taxon>
        <taxon>Agreia</taxon>
    </lineage>
</organism>
<evidence type="ECO:0000313" key="6">
    <source>
        <dbReference type="EMBL" id="SKA89477.1"/>
    </source>
</evidence>
<dbReference type="GO" id="GO:0008253">
    <property type="term" value="F:5'-nucleotidase activity"/>
    <property type="evidence" value="ECO:0007669"/>
    <property type="project" value="TreeGrafter"/>
</dbReference>
<dbReference type="Proteomes" id="UP000189735">
    <property type="component" value="Unassembled WGS sequence"/>
</dbReference>
<dbReference type="PANTHER" id="PTHR11575">
    <property type="entry name" value="5'-NUCLEOTIDASE-RELATED"/>
    <property type="match status" value="1"/>
</dbReference>
<comment type="similarity">
    <text evidence="2">Belongs to the 5'-nucleotidase family.</text>
</comment>
<keyword evidence="3" id="KW-0812">Transmembrane</keyword>
<dbReference type="Pfam" id="PF00149">
    <property type="entry name" value="Metallophos"/>
    <property type="match status" value="1"/>
</dbReference>
<dbReference type="Gene3D" id="3.60.21.10">
    <property type="match status" value="1"/>
</dbReference>
<dbReference type="Gene3D" id="3.90.780.10">
    <property type="entry name" value="5'-Nucleotidase, C-terminal domain"/>
    <property type="match status" value="1"/>
</dbReference>
<evidence type="ECO:0000256" key="2">
    <source>
        <dbReference type="RuleBase" id="RU362119"/>
    </source>
</evidence>
<feature type="domain" description="5'-Nucleotidase C-terminal" evidence="5">
    <location>
        <begin position="357"/>
        <end position="524"/>
    </location>
</feature>
<dbReference type="InterPro" id="IPR036907">
    <property type="entry name" value="5'-Nucleotdase_C_sf"/>
</dbReference>
<feature type="transmembrane region" description="Helical" evidence="3">
    <location>
        <begin position="703"/>
        <end position="722"/>
    </location>
</feature>
<evidence type="ECO:0000256" key="3">
    <source>
        <dbReference type="SAM" id="Phobius"/>
    </source>
</evidence>
<dbReference type="SUPFAM" id="SSF56300">
    <property type="entry name" value="Metallo-dependent phosphatases"/>
    <property type="match status" value="1"/>
</dbReference>
<dbReference type="SUPFAM" id="SSF55816">
    <property type="entry name" value="5'-nucleotidase (syn. UDP-sugar hydrolase), C-terminal domain"/>
    <property type="match status" value="1"/>
</dbReference>
<name>A0A1T4XIY5_9MICO</name>
<dbReference type="GO" id="GO:0009166">
    <property type="term" value="P:nucleotide catabolic process"/>
    <property type="evidence" value="ECO:0007669"/>
    <property type="project" value="InterPro"/>
</dbReference>
<keyword evidence="2" id="KW-0378">Hydrolase</keyword>
<dbReference type="EMBL" id="FUYG01000003">
    <property type="protein sequence ID" value="SKA89477.1"/>
    <property type="molecule type" value="Genomic_DNA"/>
</dbReference>
<dbReference type="GO" id="GO:0008768">
    <property type="term" value="F:UDP-sugar diphosphatase activity"/>
    <property type="evidence" value="ECO:0007669"/>
    <property type="project" value="TreeGrafter"/>
</dbReference>
<evidence type="ECO:0000313" key="7">
    <source>
        <dbReference type="Proteomes" id="UP000189735"/>
    </source>
</evidence>